<comment type="similarity">
    <text evidence="4">In the N-terminal section; belongs to the formiminotransferase family.</text>
</comment>
<keyword evidence="14" id="KW-0206">Cytoskeleton</keyword>
<keyword evidence="23" id="KW-1185">Reference proteome</keyword>
<evidence type="ECO:0000259" key="21">
    <source>
        <dbReference type="SMART" id="SM01222"/>
    </source>
</evidence>
<keyword evidence="13" id="KW-0333">Golgi apparatus</keyword>
<keyword evidence="10 22" id="KW-0808">Transferase</keyword>
<dbReference type="GO" id="GO:0030409">
    <property type="term" value="F:glutamate formimidoyltransferase activity"/>
    <property type="evidence" value="ECO:0007669"/>
    <property type="project" value="UniProtKB-EC"/>
</dbReference>
<evidence type="ECO:0000256" key="18">
    <source>
        <dbReference type="ARBA" id="ARBA00025915"/>
    </source>
</evidence>
<evidence type="ECO:0000256" key="9">
    <source>
        <dbReference type="ARBA" id="ARBA00022490"/>
    </source>
</evidence>
<dbReference type="NCBIfam" id="TIGR02024">
    <property type="entry name" value="FtcD"/>
    <property type="match status" value="1"/>
</dbReference>
<dbReference type="InterPro" id="IPR051623">
    <property type="entry name" value="FTCD"/>
</dbReference>
<dbReference type="InterPro" id="IPR037070">
    <property type="entry name" value="Formiminotransferase_C_sf"/>
</dbReference>
<organism evidence="22 23">
    <name type="scientific">Thermanaerothrix solaris</name>
    <dbReference type="NCBI Taxonomy" id="3058434"/>
    <lineage>
        <taxon>Bacteria</taxon>
        <taxon>Bacillati</taxon>
        <taxon>Chloroflexota</taxon>
        <taxon>Anaerolineae</taxon>
        <taxon>Anaerolineales</taxon>
        <taxon>Anaerolineaceae</taxon>
        <taxon>Thermanaerothrix</taxon>
    </lineage>
</organism>
<dbReference type="Gene3D" id="1.20.120.680">
    <property type="entry name" value="Formiminotetrahydrofolate cyclodeaminase monomer, up-and-down helical bundle"/>
    <property type="match status" value="1"/>
</dbReference>
<keyword evidence="12" id="KW-0290">Folate-binding</keyword>
<dbReference type="InterPro" id="IPR007044">
    <property type="entry name" value="Cyclodeamin/CycHdrlase"/>
</dbReference>
<comment type="subcellular location">
    <subcellularLocation>
        <location evidence="1">Cytoplasm</location>
        <location evidence="1">Cytoskeleton</location>
        <location evidence="1">Microtubule organizing center</location>
        <location evidence="1">Centrosome</location>
        <location evidence="1">Centriole</location>
    </subcellularLocation>
    <subcellularLocation>
        <location evidence="2">Golgi apparatus</location>
    </subcellularLocation>
</comment>
<comment type="function">
    <text evidence="17">Folate-dependent enzyme, that displays both transferase and deaminase activity. Serves to channel one-carbon units from formiminoglutamate to the folate pool.</text>
</comment>
<evidence type="ECO:0000313" key="23">
    <source>
        <dbReference type="Proteomes" id="UP001254165"/>
    </source>
</evidence>
<evidence type="ECO:0000256" key="16">
    <source>
        <dbReference type="ARBA" id="ARBA00023268"/>
    </source>
</evidence>
<evidence type="ECO:0000256" key="13">
    <source>
        <dbReference type="ARBA" id="ARBA00023034"/>
    </source>
</evidence>
<keyword evidence="9" id="KW-0963">Cytoplasm</keyword>
<dbReference type="EC" id="4.3.1.4" evidence="7"/>
<protein>
    <recommendedName>
        <fullName evidence="8">Formimidoyltransferase-cyclodeaminase</fullName>
        <ecNumber evidence="6">2.1.2.5</ecNumber>
        <ecNumber evidence="7">4.3.1.4</ecNumber>
    </recommendedName>
    <alternativeName>
        <fullName evidence="19">Formiminotransferase-cyclodeaminase</fullName>
    </alternativeName>
</protein>
<dbReference type="RefSeq" id="WP_315623175.1">
    <property type="nucleotide sequence ID" value="NZ_JAUHMF010000001.1"/>
</dbReference>
<dbReference type="Gene3D" id="3.30.70.670">
    <property type="entry name" value="Formiminotransferase, C-terminal subdomain"/>
    <property type="match status" value="1"/>
</dbReference>
<feature type="domain" description="Formiminotransferase N-terminal subdomain" evidence="21">
    <location>
        <begin position="4"/>
        <end position="181"/>
    </location>
</feature>
<evidence type="ECO:0000256" key="19">
    <source>
        <dbReference type="ARBA" id="ARBA00030029"/>
    </source>
</evidence>
<dbReference type="InterPro" id="IPR037064">
    <property type="entry name" value="Formiminotransferase_N_sf"/>
</dbReference>
<dbReference type="PANTHER" id="PTHR12234">
    <property type="entry name" value="FORMIMINOTRANSFERASE-CYCLODEAMINASE"/>
    <property type="match status" value="1"/>
</dbReference>
<evidence type="ECO:0000256" key="2">
    <source>
        <dbReference type="ARBA" id="ARBA00004555"/>
    </source>
</evidence>
<dbReference type="SMART" id="SM01221">
    <property type="entry name" value="FTCD"/>
    <property type="match status" value="1"/>
</dbReference>
<comment type="pathway">
    <text evidence="3">Amino-acid degradation; L-histidine degradation into L-glutamate; L-glutamate from N-formimidoyl-L-glutamate (transferase route): step 1/1.</text>
</comment>
<evidence type="ECO:0000256" key="5">
    <source>
        <dbReference type="ARBA" id="ARBA00010825"/>
    </source>
</evidence>
<evidence type="ECO:0000259" key="20">
    <source>
        <dbReference type="SMART" id="SM01221"/>
    </source>
</evidence>
<evidence type="ECO:0000256" key="7">
    <source>
        <dbReference type="ARBA" id="ARBA00012998"/>
    </source>
</evidence>
<gene>
    <name evidence="22" type="primary">ftcD</name>
    <name evidence="22" type="ORF">QYE77_00405</name>
</gene>
<evidence type="ECO:0000256" key="11">
    <source>
        <dbReference type="ARBA" id="ARBA00022808"/>
    </source>
</evidence>
<evidence type="ECO:0000256" key="3">
    <source>
        <dbReference type="ARBA" id="ARBA00005082"/>
    </source>
</evidence>
<evidence type="ECO:0000256" key="17">
    <source>
        <dbReference type="ARBA" id="ARBA00025506"/>
    </source>
</evidence>
<comment type="subunit">
    <text evidence="18">Homooctamer, including four polyglutamate binding sites. The subunits are arranged as a tetramer of dimers, and form a planar ring-shaped structure.</text>
</comment>
<dbReference type="Pfam" id="PF04961">
    <property type="entry name" value="FTCD_C"/>
    <property type="match status" value="1"/>
</dbReference>
<evidence type="ECO:0000256" key="1">
    <source>
        <dbReference type="ARBA" id="ARBA00004114"/>
    </source>
</evidence>
<proteinExistence type="inferred from homology"/>
<dbReference type="EMBL" id="JAUHMF010000001">
    <property type="protein sequence ID" value="MDT8896712.1"/>
    <property type="molecule type" value="Genomic_DNA"/>
</dbReference>
<dbReference type="EC" id="2.1.2.5" evidence="6"/>
<dbReference type="Pfam" id="PF07837">
    <property type="entry name" value="FTCD_N"/>
    <property type="match status" value="1"/>
</dbReference>
<dbReference type="PANTHER" id="PTHR12234:SF8">
    <property type="entry name" value="FORMIMINOTRANSFERASE-CYCLODEAMINASE"/>
    <property type="match status" value="1"/>
</dbReference>
<dbReference type="SMART" id="SM01222">
    <property type="entry name" value="FTCD_N"/>
    <property type="match status" value="1"/>
</dbReference>
<dbReference type="Pfam" id="PF02971">
    <property type="entry name" value="FTCD"/>
    <property type="match status" value="1"/>
</dbReference>
<evidence type="ECO:0000256" key="8">
    <source>
        <dbReference type="ARBA" id="ARBA00017787"/>
    </source>
</evidence>
<dbReference type="SUPFAM" id="SSF55116">
    <property type="entry name" value="Formiminotransferase domain of formiminotransferase-cyclodeaminase"/>
    <property type="match status" value="2"/>
</dbReference>
<dbReference type="InterPro" id="IPR022384">
    <property type="entry name" value="FormiminoTrfase_cat_dom_sf"/>
</dbReference>
<comment type="similarity">
    <text evidence="5">In the C-terminal section; belongs to the cyclodeaminase/cyclohydrolase family.</text>
</comment>
<evidence type="ECO:0000256" key="10">
    <source>
        <dbReference type="ARBA" id="ARBA00022679"/>
    </source>
</evidence>
<dbReference type="InterPro" id="IPR012886">
    <property type="entry name" value="Formiminotransferase_N"/>
</dbReference>
<evidence type="ECO:0000256" key="6">
    <source>
        <dbReference type="ARBA" id="ARBA00012252"/>
    </source>
</evidence>
<evidence type="ECO:0000313" key="22">
    <source>
        <dbReference type="EMBL" id="MDT8896712.1"/>
    </source>
</evidence>
<keyword evidence="11" id="KW-0369">Histidine metabolism</keyword>
<dbReference type="InterPro" id="IPR013802">
    <property type="entry name" value="Formiminotransferase_C"/>
</dbReference>
<evidence type="ECO:0000256" key="14">
    <source>
        <dbReference type="ARBA" id="ARBA00023212"/>
    </source>
</evidence>
<dbReference type="Gene3D" id="3.30.990.10">
    <property type="entry name" value="Formiminotransferase, N-terminal subdomain"/>
    <property type="match status" value="1"/>
</dbReference>
<dbReference type="InterPro" id="IPR004227">
    <property type="entry name" value="Formiminotransferase_cat"/>
</dbReference>
<evidence type="ECO:0000256" key="15">
    <source>
        <dbReference type="ARBA" id="ARBA00023239"/>
    </source>
</evidence>
<dbReference type="Proteomes" id="UP001254165">
    <property type="component" value="Unassembled WGS sequence"/>
</dbReference>
<dbReference type="InterPro" id="IPR036178">
    <property type="entry name" value="Formintransfe-cycloase-like_sf"/>
</dbReference>
<keyword evidence="15" id="KW-0456">Lyase</keyword>
<sequence>MTQPLVECIPNFSEARRPEVVEAIIQAINSVPNVYILDRHSDFDHNRTVITFVGSPQAVEEAAFRAIARAAELIDLDKHTGAHPRIGATDVVPFVPIQDITMQECVEMARRLGKRVGEELQIPVYLYEEAASRPERVNLENIRRGQYEALKEEIATDPEREPDFGPRRVGPAGATVIGARHPLIAFNVYLNTSDVSIAQKIARAIRFSNGGLRYVKAMGVMVEGKAQVSMNLTNFRQTPVFRVMEMIRRECERYGVAVHHSELVGLIPQEALNDSAIWYLQLDGFEPSQILENRLSEVMRTQSSETAPPQETSFLEALAAPTPTPGGGSAAAFTGAMAAALVAMVARLTLSKKKYEHVKPQMWQILEEAEALRHTLLEAVEEDAQAFETVMAALKLPKETPEQESAQQEALQKANLHAAEVPLKVAQTTFSVMELAYQVAALGNLNAITDAASAATLAHSAITCAGYNVRINLSGLDLSLSQPLLDQIGAIENQAAESLKKVRALLRDRGGLQIPD</sequence>
<feature type="domain" description="Formiminotransferase C-terminal subdomain" evidence="20">
    <location>
        <begin position="182"/>
        <end position="294"/>
    </location>
</feature>
<name>A0ABU3NIU8_9CHLR</name>
<evidence type="ECO:0000256" key="12">
    <source>
        <dbReference type="ARBA" id="ARBA00022954"/>
    </source>
</evidence>
<accession>A0ABU3NIU8</accession>
<evidence type="ECO:0000256" key="4">
    <source>
        <dbReference type="ARBA" id="ARBA00008297"/>
    </source>
</evidence>
<keyword evidence="16" id="KW-0511">Multifunctional enzyme</keyword>
<reference evidence="22 23" key="1">
    <citation type="submission" date="2023-07" db="EMBL/GenBank/DDBJ databases">
        <title>Novel species of Thermanaerothrix with wide hydrolytic capabilities.</title>
        <authorList>
            <person name="Zayulina K.S."/>
            <person name="Podosokorskaya O.A."/>
            <person name="Elcheninov A.G."/>
        </authorList>
    </citation>
    <scope>NUCLEOTIDE SEQUENCE [LARGE SCALE GENOMIC DNA]</scope>
    <source>
        <strain evidence="22 23">4228-RoL</strain>
    </source>
</reference>
<comment type="caution">
    <text evidence="22">The sequence shown here is derived from an EMBL/GenBank/DDBJ whole genome shotgun (WGS) entry which is preliminary data.</text>
</comment>
<dbReference type="SUPFAM" id="SSF101262">
    <property type="entry name" value="Methenyltetrahydrofolate cyclohydrolase-like"/>
    <property type="match status" value="1"/>
</dbReference>